<dbReference type="EMBL" id="WMBR01000002">
    <property type="protein sequence ID" value="MXP21339.1"/>
    <property type="molecule type" value="Genomic_DNA"/>
</dbReference>
<dbReference type="InterPro" id="IPR036676">
    <property type="entry name" value="PurM-like_C_sf"/>
</dbReference>
<dbReference type="Pfam" id="PF00583">
    <property type="entry name" value="Acetyltransf_1"/>
    <property type="match status" value="1"/>
</dbReference>
<dbReference type="AlphaFoldDB" id="A0A6L7GN27"/>
<proteinExistence type="predicted"/>
<evidence type="ECO:0000313" key="2">
    <source>
        <dbReference type="EMBL" id="MXP21339.1"/>
    </source>
</evidence>
<dbReference type="GO" id="GO:0016747">
    <property type="term" value="F:acyltransferase activity, transferring groups other than amino-acyl groups"/>
    <property type="evidence" value="ECO:0007669"/>
    <property type="project" value="InterPro"/>
</dbReference>
<evidence type="ECO:0000259" key="1">
    <source>
        <dbReference type="PROSITE" id="PS51186"/>
    </source>
</evidence>
<dbReference type="InterPro" id="IPR036921">
    <property type="entry name" value="PurM-like_N_sf"/>
</dbReference>
<keyword evidence="3" id="KW-1185">Reference proteome</keyword>
<dbReference type="RefSeq" id="WP_160901540.1">
    <property type="nucleotide sequence ID" value="NZ_CP102850.1"/>
</dbReference>
<dbReference type="PANTHER" id="PTHR30270">
    <property type="entry name" value="THIAMINE-MONOPHOSPHATE KINASE"/>
    <property type="match status" value="1"/>
</dbReference>
<keyword evidence="2" id="KW-0808">Transferase</keyword>
<comment type="caution">
    <text evidence="2">The sequence shown here is derived from an EMBL/GenBank/DDBJ whole genome shotgun (WGS) entry which is preliminary data.</text>
</comment>
<dbReference type="SUPFAM" id="SSF55326">
    <property type="entry name" value="PurM N-terminal domain-like"/>
    <property type="match status" value="1"/>
</dbReference>
<dbReference type="InterPro" id="IPR023911">
    <property type="entry name" value="MSMEG_0567/sll0787_C"/>
</dbReference>
<dbReference type="InterPro" id="IPR006283">
    <property type="entry name" value="ThiL-like"/>
</dbReference>
<dbReference type="Pfam" id="PF00586">
    <property type="entry name" value="AIRS"/>
    <property type="match status" value="1"/>
</dbReference>
<protein>
    <submittedName>
        <fullName evidence="2">GNAT family N-acetyltransferase</fullName>
    </submittedName>
</protein>
<dbReference type="SUPFAM" id="SSF56042">
    <property type="entry name" value="PurM C-terminal domain-like"/>
    <property type="match status" value="1"/>
</dbReference>
<dbReference type="InterPro" id="IPR010918">
    <property type="entry name" value="PurM-like_C_dom"/>
</dbReference>
<dbReference type="InterPro" id="IPR016181">
    <property type="entry name" value="Acyl_CoA_acyltransferase"/>
</dbReference>
<dbReference type="NCBIfam" id="TIGR04045">
    <property type="entry name" value="MSMEG_0567_GNAT"/>
    <property type="match status" value="1"/>
</dbReference>
<dbReference type="PANTHER" id="PTHR30270:SF0">
    <property type="entry name" value="THIAMINE-MONOPHOSPHATE KINASE"/>
    <property type="match status" value="1"/>
</dbReference>
<dbReference type="PROSITE" id="PS51186">
    <property type="entry name" value="GNAT"/>
    <property type="match status" value="1"/>
</dbReference>
<dbReference type="SUPFAM" id="SSF55729">
    <property type="entry name" value="Acyl-CoA N-acyltransferases (Nat)"/>
    <property type="match status" value="1"/>
</dbReference>
<dbReference type="InterPro" id="IPR016188">
    <property type="entry name" value="PurM-like_N"/>
</dbReference>
<dbReference type="GO" id="GO:0009030">
    <property type="term" value="F:thiamine-phosphate kinase activity"/>
    <property type="evidence" value="ECO:0007669"/>
    <property type="project" value="InterPro"/>
</dbReference>
<sequence>MLDGTQMTTPELRPAGDLSILAGTRARPTPPYLIQVIDTAQAHAAYRLLRHQEFVERQGLFTHTDRDDVDDDPRTVVLAAIAGDGTVIGGVRVAPCTATAIGWWAGSRLVVADPAHASGVGAALVRAACAYAESSGVVRFDATVQDRYATMFGQLGWQDRGSGPTLAGRAHRQMLWPIGHIQQATDSTKAMLADILAPLGHQPGGLGPSGFRGDDGVPLPDSEVIAACDAILPAMVERDPEWAGWCSVLVNLNDLAAMGAQPLGLLDAVAAPTRSQLTRIVRGVASAAQAWRTPVLGGHTQVGVHASLSVTALGRTARPVAAGGGRVGDTVSLIADLGGGWRPGYHGRQWDSTSSRSADELADMAALIGRRQPAAAKDVSMAGIAGTLGMLAEASGTGAELDVGAIPRPADAAMGDWLTCFPGYAMLVADRGPVEDTPAPTTSAACGRLTAEPGVRLRWPDGVVTIAVASTVTGLGVA</sequence>
<dbReference type="Gene3D" id="3.90.650.10">
    <property type="entry name" value="PurM-like C-terminal domain"/>
    <property type="match status" value="1"/>
</dbReference>
<name>A0A6L7GN27_9ACTN</name>
<organism evidence="2 3">
    <name type="scientific">Gordonia mangrovi</name>
    <dbReference type="NCBI Taxonomy" id="2665643"/>
    <lineage>
        <taxon>Bacteria</taxon>
        <taxon>Bacillati</taxon>
        <taxon>Actinomycetota</taxon>
        <taxon>Actinomycetes</taxon>
        <taxon>Mycobacteriales</taxon>
        <taxon>Gordoniaceae</taxon>
        <taxon>Gordonia</taxon>
    </lineage>
</organism>
<reference evidence="2 3" key="1">
    <citation type="submission" date="2019-11" db="EMBL/GenBank/DDBJ databases">
        <title>Gordonia sp. nov., a novel actinobacterium isolated from mangrove soil in Hainan.</title>
        <authorList>
            <person name="Huang X."/>
            <person name="Xie Y."/>
            <person name="Chu X."/>
            <person name="Xiao K."/>
        </authorList>
    </citation>
    <scope>NUCLEOTIDE SEQUENCE [LARGE SCALE GENOMIC DNA]</scope>
    <source>
        <strain evidence="2 3">HNM0687</strain>
    </source>
</reference>
<dbReference type="Proteomes" id="UP000475545">
    <property type="component" value="Unassembled WGS sequence"/>
</dbReference>
<dbReference type="InterPro" id="IPR000182">
    <property type="entry name" value="GNAT_dom"/>
</dbReference>
<evidence type="ECO:0000313" key="3">
    <source>
        <dbReference type="Proteomes" id="UP000475545"/>
    </source>
</evidence>
<dbReference type="InterPro" id="IPR024035">
    <property type="entry name" value="MSMEG_0567_GNAT"/>
</dbReference>
<dbReference type="GO" id="GO:0009228">
    <property type="term" value="P:thiamine biosynthetic process"/>
    <property type="evidence" value="ECO:0007669"/>
    <property type="project" value="InterPro"/>
</dbReference>
<dbReference type="Gene3D" id="3.30.1330.10">
    <property type="entry name" value="PurM-like, N-terminal domain"/>
    <property type="match status" value="1"/>
</dbReference>
<dbReference type="Pfam" id="PF02769">
    <property type="entry name" value="AIRS_C"/>
    <property type="match status" value="1"/>
</dbReference>
<accession>A0A6L7GN27</accession>
<dbReference type="NCBIfam" id="TIGR04050">
    <property type="entry name" value="MSMEG_0567_Cter"/>
    <property type="match status" value="1"/>
</dbReference>
<feature type="domain" description="N-acetyltransferase" evidence="1">
    <location>
        <begin position="32"/>
        <end position="179"/>
    </location>
</feature>
<dbReference type="Gene3D" id="3.40.630.30">
    <property type="match status" value="1"/>
</dbReference>
<gene>
    <name evidence="2" type="ORF">GIY30_08235</name>
</gene>